<keyword evidence="3" id="KW-1185">Reference proteome</keyword>
<evidence type="ECO:0000313" key="2">
    <source>
        <dbReference type="EMBL" id="RXZ51884.1"/>
    </source>
</evidence>
<name>A0A4Q2JWT1_9MICO</name>
<dbReference type="Pfam" id="PF01381">
    <property type="entry name" value="HTH_3"/>
    <property type="match status" value="1"/>
</dbReference>
<dbReference type="PROSITE" id="PS50943">
    <property type="entry name" value="HTH_CROC1"/>
    <property type="match status" value="1"/>
</dbReference>
<evidence type="ECO:0000313" key="3">
    <source>
        <dbReference type="Proteomes" id="UP000292881"/>
    </source>
</evidence>
<dbReference type="AlphaFoldDB" id="A0A4Q2JWT1"/>
<dbReference type="RefSeq" id="WP_129232858.1">
    <property type="nucleotide sequence ID" value="NZ_SDPL01000001.1"/>
</dbReference>
<dbReference type="OrthoDB" id="5074092at2"/>
<comment type="caution">
    <text evidence="2">The sequence shown here is derived from an EMBL/GenBank/DDBJ whole genome shotgun (WGS) entry which is preliminary data.</text>
</comment>
<dbReference type="InterPro" id="IPR001387">
    <property type="entry name" value="Cro/C1-type_HTH"/>
</dbReference>
<dbReference type="InterPro" id="IPR010982">
    <property type="entry name" value="Lambda_DNA-bd_dom_sf"/>
</dbReference>
<organism evidence="2 3">
    <name type="scientific">Agromyces binzhouensis</name>
    <dbReference type="NCBI Taxonomy" id="1817495"/>
    <lineage>
        <taxon>Bacteria</taxon>
        <taxon>Bacillati</taxon>
        <taxon>Actinomycetota</taxon>
        <taxon>Actinomycetes</taxon>
        <taxon>Micrococcales</taxon>
        <taxon>Microbacteriaceae</taxon>
        <taxon>Agromyces</taxon>
    </lineage>
</organism>
<protein>
    <submittedName>
        <fullName evidence="2">XRE family transcriptional regulator</fullName>
    </submittedName>
</protein>
<dbReference type="Proteomes" id="UP000292881">
    <property type="component" value="Unassembled WGS sequence"/>
</dbReference>
<sequence length="80" mass="8616">MGSSEIRTNVAERVRSALKTQGRSQLSLSLEIGIPNTTLGRKLAGHIDFTVSEVFAIARALSVPASDLLPDTLPRNGEQR</sequence>
<dbReference type="SMART" id="SM00530">
    <property type="entry name" value="HTH_XRE"/>
    <property type="match status" value="1"/>
</dbReference>
<dbReference type="SUPFAM" id="SSF47413">
    <property type="entry name" value="lambda repressor-like DNA-binding domains"/>
    <property type="match status" value="1"/>
</dbReference>
<dbReference type="GO" id="GO:0003677">
    <property type="term" value="F:DNA binding"/>
    <property type="evidence" value="ECO:0007669"/>
    <property type="project" value="InterPro"/>
</dbReference>
<dbReference type="EMBL" id="SDPL01000001">
    <property type="protein sequence ID" value="RXZ51884.1"/>
    <property type="molecule type" value="Genomic_DNA"/>
</dbReference>
<feature type="domain" description="HTH cro/C1-type" evidence="1">
    <location>
        <begin position="14"/>
        <end position="68"/>
    </location>
</feature>
<dbReference type="CDD" id="cd00093">
    <property type="entry name" value="HTH_XRE"/>
    <property type="match status" value="1"/>
</dbReference>
<evidence type="ECO:0000259" key="1">
    <source>
        <dbReference type="PROSITE" id="PS50943"/>
    </source>
</evidence>
<gene>
    <name evidence="2" type="ORF">ESO86_00055</name>
</gene>
<proteinExistence type="predicted"/>
<accession>A0A4Q2JWT1</accession>
<dbReference type="Gene3D" id="1.10.260.40">
    <property type="entry name" value="lambda repressor-like DNA-binding domains"/>
    <property type="match status" value="1"/>
</dbReference>
<reference evidence="2 3" key="1">
    <citation type="submission" date="2019-01" db="EMBL/GenBank/DDBJ databases">
        <authorList>
            <person name="Li J."/>
        </authorList>
    </citation>
    <scope>NUCLEOTIDE SEQUENCE [LARGE SCALE GENOMIC DNA]</scope>
    <source>
        <strain evidence="2 3">CGMCC 4.7180</strain>
    </source>
</reference>